<name>A0A1R1I4S8_9RHOO</name>
<evidence type="ECO:0000259" key="2">
    <source>
        <dbReference type="Pfam" id="PF00171"/>
    </source>
</evidence>
<feature type="domain" description="Aldehyde dehydrogenase" evidence="2">
    <location>
        <begin position="135"/>
        <end position="229"/>
    </location>
</feature>
<comment type="caution">
    <text evidence="3">The sequence shown here is derived from an EMBL/GenBank/DDBJ whole genome shotgun (WGS) entry which is preliminary data.</text>
</comment>
<dbReference type="GO" id="GO:0016491">
    <property type="term" value="F:oxidoreductase activity"/>
    <property type="evidence" value="ECO:0007669"/>
    <property type="project" value="UniProtKB-KW"/>
</dbReference>
<accession>A0A1R1I4S8</accession>
<evidence type="ECO:0000313" key="3">
    <source>
        <dbReference type="EMBL" id="OMG53644.1"/>
    </source>
</evidence>
<dbReference type="Proteomes" id="UP000187526">
    <property type="component" value="Unassembled WGS sequence"/>
</dbReference>
<dbReference type="SUPFAM" id="SSF53720">
    <property type="entry name" value="ALDH-like"/>
    <property type="match status" value="1"/>
</dbReference>
<keyword evidence="4" id="KW-1185">Reference proteome</keyword>
<sequence>MEFAPEGPMAIPLWINGRAYLTVGERFFDVVNPTTGEARHRVPMCGAEEAASAVDAARAAQGEWAAMGLAARQLCLVRLADGLARYAGHFAKLLMQDSGCAEAQADAEIAEAVAGLRAMSVGETGVLALVVDAGRPLAGLVAAAVPALLAGAALIVKPSPKAPSVAFALCELATRCEWPAGVLNLVHGDGPAIEGLCVAGVDRLVFTGDPALGGQVGALVAKHGTPFVMAA</sequence>
<dbReference type="OrthoDB" id="9182146at2"/>
<dbReference type="PANTHER" id="PTHR11699">
    <property type="entry name" value="ALDEHYDE DEHYDROGENASE-RELATED"/>
    <property type="match status" value="1"/>
</dbReference>
<dbReference type="RefSeq" id="WP_076094537.1">
    <property type="nucleotide sequence ID" value="NZ_MTHD01000003.1"/>
</dbReference>
<organism evidence="3 4">
    <name type="scientific">Azonexus hydrophilus</name>
    <dbReference type="NCBI Taxonomy" id="418702"/>
    <lineage>
        <taxon>Bacteria</taxon>
        <taxon>Pseudomonadati</taxon>
        <taxon>Pseudomonadota</taxon>
        <taxon>Betaproteobacteria</taxon>
        <taxon>Rhodocyclales</taxon>
        <taxon>Azonexaceae</taxon>
        <taxon>Azonexus</taxon>
    </lineage>
</organism>
<dbReference type="InterPro" id="IPR015590">
    <property type="entry name" value="Aldehyde_DH_dom"/>
</dbReference>
<protein>
    <recommendedName>
        <fullName evidence="2">Aldehyde dehydrogenase domain-containing protein</fullName>
    </recommendedName>
</protein>
<keyword evidence="1" id="KW-0560">Oxidoreductase</keyword>
<evidence type="ECO:0000256" key="1">
    <source>
        <dbReference type="ARBA" id="ARBA00023002"/>
    </source>
</evidence>
<proteinExistence type="predicted"/>
<evidence type="ECO:0000313" key="4">
    <source>
        <dbReference type="Proteomes" id="UP000187526"/>
    </source>
</evidence>
<dbReference type="EMBL" id="MTHD01000003">
    <property type="protein sequence ID" value="OMG53644.1"/>
    <property type="molecule type" value="Genomic_DNA"/>
</dbReference>
<dbReference type="InterPro" id="IPR016162">
    <property type="entry name" value="Ald_DH_N"/>
</dbReference>
<gene>
    <name evidence="3" type="ORF">BJN45_09405</name>
</gene>
<dbReference type="AlphaFoldDB" id="A0A1R1I4S8"/>
<dbReference type="Pfam" id="PF00171">
    <property type="entry name" value="Aldedh"/>
    <property type="match status" value="2"/>
</dbReference>
<feature type="domain" description="Aldehyde dehydrogenase" evidence="2">
    <location>
        <begin position="26"/>
        <end position="118"/>
    </location>
</feature>
<dbReference type="STRING" id="418702.BJN45_09405"/>
<dbReference type="Gene3D" id="3.40.605.10">
    <property type="entry name" value="Aldehyde Dehydrogenase, Chain A, domain 1"/>
    <property type="match status" value="2"/>
</dbReference>
<reference evidence="3 4" key="1">
    <citation type="submission" date="2016-10" db="EMBL/GenBank/DDBJ databases">
        <title>Alkaliphiles isolated from bioreactors.</title>
        <authorList>
            <person name="Salah Z."/>
            <person name="Rout S.P."/>
            <person name="Humphreys P.N."/>
        </authorList>
    </citation>
    <scope>NUCLEOTIDE SEQUENCE [LARGE SCALE GENOMIC DNA]</scope>
    <source>
        <strain evidence="3 4">ZS02</strain>
    </source>
</reference>
<dbReference type="InterPro" id="IPR016161">
    <property type="entry name" value="Ald_DH/histidinol_DH"/>
</dbReference>